<proteinExistence type="predicted"/>
<name>A0ABY1PBG0_9RHOB</name>
<evidence type="ECO:0000313" key="2">
    <source>
        <dbReference type="EMBL" id="SMP28606.1"/>
    </source>
</evidence>
<feature type="transmembrane region" description="Helical" evidence="1">
    <location>
        <begin position="33"/>
        <end position="56"/>
    </location>
</feature>
<evidence type="ECO:0000256" key="1">
    <source>
        <dbReference type="SAM" id="Phobius"/>
    </source>
</evidence>
<reference evidence="2 3" key="1">
    <citation type="submission" date="2017-05" db="EMBL/GenBank/DDBJ databases">
        <authorList>
            <person name="Varghese N."/>
            <person name="Submissions S."/>
        </authorList>
    </citation>
    <scope>NUCLEOTIDE SEQUENCE [LARGE SCALE GENOMIC DNA]</scope>
    <source>
        <strain evidence="2 3">DSM 29734</strain>
    </source>
</reference>
<keyword evidence="1" id="KW-1133">Transmembrane helix</keyword>
<accession>A0ABY1PBG0</accession>
<dbReference type="EMBL" id="FXTY01000006">
    <property type="protein sequence ID" value="SMP28606.1"/>
    <property type="molecule type" value="Genomic_DNA"/>
</dbReference>
<gene>
    <name evidence="2" type="ORF">SAMN06265373_10667</name>
</gene>
<keyword evidence="1" id="KW-0812">Transmembrane</keyword>
<protein>
    <submittedName>
        <fullName evidence="2">Uncharacterized protein</fullName>
    </submittedName>
</protein>
<keyword evidence="1" id="KW-0472">Membrane</keyword>
<comment type="caution">
    <text evidence="2">The sequence shown here is derived from an EMBL/GenBank/DDBJ whole genome shotgun (WGS) entry which is preliminary data.</text>
</comment>
<evidence type="ECO:0000313" key="3">
    <source>
        <dbReference type="Proteomes" id="UP001157961"/>
    </source>
</evidence>
<keyword evidence="3" id="KW-1185">Reference proteome</keyword>
<dbReference type="RefSeq" id="WP_283426923.1">
    <property type="nucleotide sequence ID" value="NZ_FXTY01000006.1"/>
</dbReference>
<organism evidence="2 3">
    <name type="scientific">Shimia sagamensis</name>
    <dbReference type="NCBI Taxonomy" id="1566352"/>
    <lineage>
        <taxon>Bacteria</taxon>
        <taxon>Pseudomonadati</taxon>
        <taxon>Pseudomonadota</taxon>
        <taxon>Alphaproteobacteria</taxon>
        <taxon>Rhodobacterales</taxon>
        <taxon>Roseobacteraceae</taxon>
    </lineage>
</organism>
<sequence length="71" mass="7589">MALILIFAGSIAGILLGGIQMMFQDASVWTALTTYLSFSLGFPLSAGLIALALTALRSRFAEQDEFGLYNV</sequence>
<dbReference type="Proteomes" id="UP001157961">
    <property type="component" value="Unassembled WGS sequence"/>
</dbReference>